<dbReference type="AlphaFoldDB" id="A0A2U1FQB7"/>
<evidence type="ECO:0000256" key="2">
    <source>
        <dbReference type="SAM" id="Phobius"/>
    </source>
</evidence>
<comment type="caution">
    <text evidence="3">The sequence shown here is derived from an EMBL/GenBank/DDBJ whole genome shotgun (WGS) entry which is preliminary data.</text>
</comment>
<sequence length="276" mass="31429">MTTTHDSGTYRPPAPGRPDIRQRTLRQDRWWLPPLANALGLATFVVYATIRSFWGSAYYVEQYHYLSPFYSPCLSASCIQDASHFGQILPQFPPWIPLAIISLPFLLAFRVTCYYYRKSYYRAFWASPPACAVAEPHGRYTGETRFPLILQNAHRYFFYIAFVITIINTYDMVIAFQSGTGDAATFGLGLGNIVLLVNVVALWLYTLSCHSCRHVTGGRLKHFSRAPARYWMWTQLSKLNARHMLYAWISIGTLIATDLYIALVASGTISDLRILN</sequence>
<evidence type="ECO:0000256" key="1">
    <source>
        <dbReference type="SAM" id="MobiDB-lite"/>
    </source>
</evidence>
<feature type="transmembrane region" description="Helical" evidence="2">
    <location>
        <begin position="156"/>
        <end position="177"/>
    </location>
</feature>
<feature type="transmembrane region" description="Helical" evidence="2">
    <location>
        <begin position="30"/>
        <end position="50"/>
    </location>
</feature>
<feature type="region of interest" description="Disordered" evidence="1">
    <location>
        <begin position="1"/>
        <end position="20"/>
    </location>
</feature>
<gene>
    <name evidence="3" type="ORF">C8D89_101213</name>
</gene>
<dbReference type="RefSeq" id="WP_116706220.1">
    <property type="nucleotide sequence ID" value="NZ_QEKW01000001.1"/>
</dbReference>
<accession>A0A2U1FQB7</accession>
<evidence type="ECO:0000313" key="4">
    <source>
        <dbReference type="Proteomes" id="UP000245639"/>
    </source>
</evidence>
<keyword evidence="2" id="KW-0472">Membrane</keyword>
<protein>
    <submittedName>
        <fullName evidence="3">Uncharacterized protein</fullName>
    </submittedName>
</protein>
<feature type="transmembrane region" description="Helical" evidence="2">
    <location>
        <begin position="183"/>
        <end position="205"/>
    </location>
</feature>
<feature type="transmembrane region" description="Helical" evidence="2">
    <location>
        <begin position="245"/>
        <end position="269"/>
    </location>
</feature>
<name>A0A2U1FQB7_9PSEU</name>
<feature type="transmembrane region" description="Helical" evidence="2">
    <location>
        <begin position="95"/>
        <end position="116"/>
    </location>
</feature>
<organism evidence="3 4">
    <name type="scientific">Actinomycetospora cinnamomea</name>
    <dbReference type="NCBI Taxonomy" id="663609"/>
    <lineage>
        <taxon>Bacteria</taxon>
        <taxon>Bacillati</taxon>
        <taxon>Actinomycetota</taxon>
        <taxon>Actinomycetes</taxon>
        <taxon>Pseudonocardiales</taxon>
        <taxon>Pseudonocardiaceae</taxon>
        <taxon>Actinomycetospora</taxon>
    </lineage>
</organism>
<dbReference type="OrthoDB" id="9799243at2"/>
<evidence type="ECO:0000313" key="3">
    <source>
        <dbReference type="EMBL" id="PVZ14349.1"/>
    </source>
</evidence>
<reference evidence="3 4" key="1">
    <citation type="submission" date="2018-04" db="EMBL/GenBank/DDBJ databases">
        <title>Genomic Encyclopedia of Type Strains, Phase IV (KMG-IV): sequencing the most valuable type-strain genomes for metagenomic binning, comparative biology and taxonomic classification.</title>
        <authorList>
            <person name="Goeker M."/>
        </authorList>
    </citation>
    <scope>NUCLEOTIDE SEQUENCE [LARGE SCALE GENOMIC DNA]</scope>
    <source>
        <strain evidence="3 4">DSM 45771</strain>
    </source>
</reference>
<dbReference type="Proteomes" id="UP000245639">
    <property type="component" value="Unassembled WGS sequence"/>
</dbReference>
<keyword evidence="2" id="KW-1133">Transmembrane helix</keyword>
<proteinExistence type="predicted"/>
<keyword evidence="4" id="KW-1185">Reference proteome</keyword>
<keyword evidence="2" id="KW-0812">Transmembrane</keyword>
<dbReference type="EMBL" id="QEKW01000001">
    <property type="protein sequence ID" value="PVZ14349.1"/>
    <property type="molecule type" value="Genomic_DNA"/>
</dbReference>